<dbReference type="RefSeq" id="WP_072909441.1">
    <property type="nucleotide sequence ID" value="NZ_FQZT01000012.1"/>
</dbReference>
<feature type="domain" description="Endonuclease NucS C-terminal" evidence="1">
    <location>
        <begin position="25"/>
        <end position="95"/>
    </location>
</feature>
<dbReference type="OrthoDB" id="3654724at2"/>
<dbReference type="AlphaFoldDB" id="A0A1M6L649"/>
<proteinExistence type="predicted"/>
<protein>
    <recommendedName>
        <fullName evidence="1">Endonuclease NucS C-terminal domain-containing protein</fullName>
    </recommendedName>
</protein>
<evidence type="ECO:0000313" key="2">
    <source>
        <dbReference type="EMBL" id="SHJ66529.1"/>
    </source>
</evidence>
<evidence type="ECO:0000259" key="1">
    <source>
        <dbReference type="Pfam" id="PF01939"/>
    </source>
</evidence>
<organism evidence="2 3">
    <name type="scientific">Malonomonas rubra DSM 5091</name>
    <dbReference type="NCBI Taxonomy" id="1122189"/>
    <lineage>
        <taxon>Bacteria</taxon>
        <taxon>Pseudomonadati</taxon>
        <taxon>Thermodesulfobacteriota</taxon>
        <taxon>Desulfuromonadia</taxon>
        <taxon>Desulfuromonadales</taxon>
        <taxon>Geopsychrobacteraceae</taxon>
        <taxon>Malonomonas</taxon>
    </lineage>
</organism>
<reference evidence="2 3" key="1">
    <citation type="submission" date="2016-11" db="EMBL/GenBank/DDBJ databases">
        <authorList>
            <person name="Jaros S."/>
            <person name="Januszkiewicz K."/>
            <person name="Wedrychowicz H."/>
        </authorList>
    </citation>
    <scope>NUCLEOTIDE SEQUENCE [LARGE SCALE GENOMIC DNA]</scope>
    <source>
        <strain evidence="2 3">DSM 5091</strain>
    </source>
</reference>
<dbReference type="Proteomes" id="UP000184171">
    <property type="component" value="Unassembled WGS sequence"/>
</dbReference>
<accession>A0A1M6L649</accession>
<dbReference type="Pfam" id="PF01939">
    <property type="entry name" value="NucS_C"/>
    <property type="match status" value="1"/>
</dbReference>
<dbReference type="EMBL" id="FQZT01000012">
    <property type="protein sequence ID" value="SHJ66529.1"/>
    <property type="molecule type" value="Genomic_DNA"/>
</dbReference>
<dbReference type="GO" id="GO:0003676">
    <property type="term" value="F:nucleic acid binding"/>
    <property type="evidence" value="ECO:0007669"/>
    <property type="project" value="InterPro"/>
</dbReference>
<dbReference type="InterPro" id="IPR011856">
    <property type="entry name" value="tRNA_endonuc-like_dom_sf"/>
</dbReference>
<evidence type="ECO:0000313" key="3">
    <source>
        <dbReference type="Proteomes" id="UP000184171"/>
    </source>
</evidence>
<dbReference type="Gene3D" id="3.40.1350.10">
    <property type="match status" value="1"/>
</dbReference>
<dbReference type="STRING" id="1122189.SAMN02745165_02880"/>
<sequence>MPINHAVWKIGASPQPLAEVSLESEALLEKMIVADPSILSPHWLLIGRQVRTEYGGIVDLLAVNQDGQLIVIELKRNQTPREVVAQALDYASWVRDLTSDEIAHVYDRFSGGGALDAAFQQMFNQVLDEEQLNGSHQIVVVASSLDPSTERIVNYLNEMDVAINVIFFQVFQDEDRQYLSRAWLIDPFETEIRATSVQVGKRGEWNGEFYVSFGHSSERDWSEAMKYGFICAGGGLWFSRTLSQLSPGDRVWVNVPGTGYVGVGKVTGQSVRATEFQVEINGERKPFLEIAQAGYHRQFADDEEKSEYFVPVEWLTTRPLNQAISEVGFFGNQNSACKPRTTKWNHTVERLKKVLSIDV</sequence>
<name>A0A1M6L649_MALRU</name>
<dbReference type="GO" id="GO:0004519">
    <property type="term" value="F:endonuclease activity"/>
    <property type="evidence" value="ECO:0007669"/>
    <property type="project" value="InterPro"/>
</dbReference>
<gene>
    <name evidence="2" type="ORF">SAMN02745165_02880</name>
</gene>
<dbReference type="InterPro" id="IPR048301">
    <property type="entry name" value="NucS_C"/>
</dbReference>
<keyword evidence="3" id="KW-1185">Reference proteome</keyword>